<sequence length="31" mass="3290">MRIGLGLGQPLELLLRSCTLDLPQRLLAAAG</sequence>
<gene>
    <name evidence="1" type="ORF">E9229_003053</name>
</gene>
<protein>
    <submittedName>
        <fullName evidence="1">Uncharacterized protein</fullName>
    </submittedName>
</protein>
<evidence type="ECO:0000313" key="2">
    <source>
        <dbReference type="Proteomes" id="UP000523000"/>
    </source>
</evidence>
<comment type="caution">
    <text evidence="1">The sequence shown here is derived from an EMBL/GenBank/DDBJ whole genome shotgun (WGS) entry which is preliminary data.</text>
</comment>
<dbReference type="Proteomes" id="UP000523000">
    <property type="component" value="Unassembled WGS sequence"/>
</dbReference>
<accession>A0A839QS66</accession>
<dbReference type="AlphaFoldDB" id="A0A839QS66"/>
<proteinExistence type="predicted"/>
<organism evidence="1 2">
    <name type="scientific">Paeniglutamicibacter cryotolerans</name>
    <dbReference type="NCBI Taxonomy" id="670079"/>
    <lineage>
        <taxon>Bacteria</taxon>
        <taxon>Bacillati</taxon>
        <taxon>Actinomycetota</taxon>
        <taxon>Actinomycetes</taxon>
        <taxon>Micrococcales</taxon>
        <taxon>Micrococcaceae</taxon>
        <taxon>Paeniglutamicibacter</taxon>
    </lineage>
</organism>
<dbReference type="EMBL" id="JACHVS010000002">
    <property type="protein sequence ID" value="MBB2996806.1"/>
    <property type="molecule type" value="Genomic_DNA"/>
</dbReference>
<keyword evidence="2" id="KW-1185">Reference proteome</keyword>
<reference evidence="1 2" key="1">
    <citation type="submission" date="2020-08" db="EMBL/GenBank/DDBJ databases">
        <title>Sequencing the genomes of 1000 actinobacteria strains.</title>
        <authorList>
            <person name="Klenk H.-P."/>
        </authorList>
    </citation>
    <scope>NUCLEOTIDE SEQUENCE [LARGE SCALE GENOMIC DNA]</scope>
    <source>
        <strain evidence="1 2">DSM 22826</strain>
    </source>
</reference>
<evidence type="ECO:0000313" key="1">
    <source>
        <dbReference type="EMBL" id="MBB2996806.1"/>
    </source>
</evidence>
<name>A0A839QS66_9MICC</name>